<keyword evidence="5" id="KW-0676">Redox-active center</keyword>
<keyword evidence="3" id="KW-0249">Electron transport</keyword>
<dbReference type="NCBIfam" id="TIGR01068">
    <property type="entry name" value="thioredoxin"/>
    <property type="match status" value="1"/>
</dbReference>
<evidence type="ECO:0000313" key="7">
    <source>
        <dbReference type="EMBL" id="MQM08731.1"/>
    </source>
</evidence>
<protein>
    <recommendedName>
        <fullName evidence="6">Thioredoxin domain-containing protein</fullName>
    </recommendedName>
</protein>
<dbReference type="InterPro" id="IPR013766">
    <property type="entry name" value="Thioredoxin_domain"/>
</dbReference>
<keyword evidence="2" id="KW-0809">Transit peptide</keyword>
<evidence type="ECO:0000256" key="4">
    <source>
        <dbReference type="ARBA" id="ARBA00023157"/>
    </source>
</evidence>
<dbReference type="InterPro" id="IPR036249">
    <property type="entry name" value="Thioredoxin-like_sf"/>
</dbReference>
<dbReference type="GO" id="GO:0005737">
    <property type="term" value="C:cytoplasm"/>
    <property type="evidence" value="ECO:0007669"/>
    <property type="project" value="TreeGrafter"/>
</dbReference>
<dbReference type="GO" id="GO:0015035">
    <property type="term" value="F:protein-disulfide reductase activity"/>
    <property type="evidence" value="ECO:0007669"/>
    <property type="project" value="InterPro"/>
</dbReference>
<gene>
    <name evidence="7" type="ORF">Taro_041582</name>
</gene>
<feature type="domain" description="Thioredoxin" evidence="6">
    <location>
        <begin position="41"/>
        <end position="186"/>
    </location>
</feature>
<dbReference type="Gene3D" id="3.40.30.10">
    <property type="entry name" value="Glutaredoxin"/>
    <property type="match status" value="1"/>
</dbReference>
<accession>A0A843WU04</accession>
<dbReference type="AlphaFoldDB" id="A0A843WU04"/>
<keyword evidence="8" id="KW-1185">Reference proteome</keyword>
<evidence type="ECO:0000259" key="6">
    <source>
        <dbReference type="PROSITE" id="PS51352"/>
    </source>
</evidence>
<dbReference type="PROSITE" id="PS00194">
    <property type="entry name" value="THIOREDOXIN_1"/>
    <property type="match status" value="1"/>
</dbReference>
<dbReference type="FunFam" id="3.40.30.10:FF:000001">
    <property type="entry name" value="Thioredoxin"/>
    <property type="match status" value="1"/>
</dbReference>
<dbReference type="PANTHER" id="PTHR45663">
    <property type="entry name" value="GEO12009P1"/>
    <property type="match status" value="1"/>
</dbReference>
<proteinExistence type="predicted"/>
<dbReference type="PRINTS" id="PR00421">
    <property type="entry name" value="THIOREDOXIN"/>
</dbReference>
<evidence type="ECO:0000256" key="5">
    <source>
        <dbReference type="ARBA" id="ARBA00023284"/>
    </source>
</evidence>
<evidence type="ECO:0000256" key="1">
    <source>
        <dbReference type="ARBA" id="ARBA00022448"/>
    </source>
</evidence>
<evidence type="ECO:0000256" key="2">
    <source>
        <dbReference type="ARBA" id="ARBA00022946"/>
    </source>
</evidence>
<keyword evidence="1" id="KW-0813">Transport</keyword>
<reference evidence="7" key="1">
    <citation type="submission" date="2017-07" db="EMBL/GenBank/DDBJ databases">
        <title>Taro Niue Genome Assembly and Annotation.</title>
        <authorList>
            <person name="Atibalentja N."/>
            <person name="Keating K."/>
            <person name="Fields C.J."/>
        </authorList>
    </citation>
    <scope>NUCLEOTIDE SEQUENCE</scope>
    <source>
        <strain evidence="7">Niue_2</strain>
        <tissue evidence="7">Leaf</tissue>
    </source>
</reference>
<comment type="caution">
    <text evidence="7">The sequence shown here is derived from an EMBL/GenBank/DDBJ whole genome shotgun (WGS) entry which is preliminary data.</text>
</comment>
<dbReference type="PANTHER" id="PTHR45663:SF21">
    <property type="entry name" value="THIOREDOXIN M3, CHLOROPLASTIC"/>
    <property type="match status" value="1"/>
</dbReference>
<evidence type="ECO:0000313" key="8">
    <source>
        <dbReference type="Proteomes" id="UP000652761"/>
    </source>
</evidence>
<evidence type="ECO:0000256" key="3">
    <source>
        <dbReference type="ARBA" id="ARBA00022982"/>
    </source>
</evidence>
<dbReference type="SUPFAM" id="SSF52833">
    <property type="entry name" value="Thioredoxin-like"/>
    <property type="match status" value="1"/>
</dbReference>
<dbReference type="InterPro" id="IPR017937">
    <property type="entry name" value="Thioredoxin_CS"/>
</dbReference>
<dbReference type="PROSITE" id="PS51352">
    <property type="entry name" value="THIOREDOXIN_2"/>
    <property type="match status" value="1"/>
</dbReference>
<name>A0A843WU04_COLES</name>
<dbReference type="CDD" id="cd02947">
    <property type="entry name" value="TRX_family"/>
    <property type="match status" value="1"/>
</dbReference>
<organism evidence="7 8">
    <name type="scientific">Colocasia esculenta</name>
    <name type="common">Wild taro</name>
    <name type="synonym">Arum esculentum</name>
    <dbReference type="NCBI Taxonomy" id="4460"/>
    <lineage>
        <taxon>Eukaryota</taxon>
        <taxon>Viridiplantae</taxon>
        <taxon>Streptophyta</taxon>
        <taxon>Embryophyta</taxon>
        <taxon>Tracheophyta</taxon>
        <taxon>Spermatophyta</taxon>
        <taxon>Magnoliopsida</taxon>
        <taxon>Liliopsida</taxon>
        <taxon>Araceae</taxon>
        <taxon>Aroideae</taxon>
        <taxon>Colocasieae</taxon>
        <taxon>Colocasia</taxon>
    </lineage>
</organism>
<dbReference type="Pfam" id="PF00085">
    <property type="entry name" value="Thioredoxin"/>
    <property type="match status" value="1"/>
</dbReference>
<dbReference type="InterPro" id="IPR005746">
    <property type="entry name" value="Thioredoxin"/>
</dbReference>
<dbReference type="EMBL" id="NMUH01004194">
    <property type="protein sequence ID" value="MQM08731.1"/>
    <property type="molecule type" value="Genomic_DNA"/>
</dbReference>
<sequence length="187" mass="20367">MATAYPARLCLSCASSMARSPCPCAPAHRHRIRSPARLTSQLCVAPLPAFAARPVPGPFSSEYEIGRDQSGIGVSRGHSGTPDLVTSSTWIVSVLHGDLLVLVEFWASWCGPCRMVDRVIDEIAQEYDGRIKCFKLDTDKYPQLASDHGVERIPTVLLFKNGEKLKSITGTMPKSVYVTAIESFLAS</sequence>
<dbReference type="Proteomes" id="UP000652761">
    <property type="component" value="Unassembled WGS sequence"/>
</dbReference>
<dbReference type="OrthoDB" id="2121326at2759"/>
<keyword evidence="4" id="KW-1015">Disulfide bond</keyword>